<reference evidence="1 2" key="1">
    <citation type="submission" date="2021-01" db="EMBL/GenBank/DDBJ databases">
        <title>Chromosome-level genome assembly of a human fungal pathogen reveals clustering of transcriptionally co-regulated genes.</title>
        <authorList>
            <person name="Voorhies M."/>
            <person name="Cohen S."/>
            <person name="Shea T.P."/>
            <person name="Petrus S."/>
            <person name="Munoz J.F."/>
            <person name="Poplawski S."/>
            <person name="Goldman W.E."/>
            <person name="Michael T."/>
            <person name="Cuomo C.A."/>
            <person name="Sil A."/>
            <person name="Beyhan S."/>
        </authorList>
    </citation>
    <scope>NUCLEOTIDE SEQUENCE [LARGE SCALE GENOMIC DNA]</scope>
    <source>
        <strain evidence="1 2">G184AR</strain>
    </source>
</reference>
<dbReference type="AlphaFoldDB" id="A0A8H7YXE0"/>
<organism evidence="1 2">
    <name type="scientific">Ajellomyces capsulatus</name>
    <name type="common">Darling's disease fungus</name>
    <name type="synonym">Histoplasma capsulatum</name>
    <dbReference type="NCBI Taxonomy" id="5037"/>
    <lineage>
        <taxon>Eukaryota</taxon>
        <taxon>Fungi</taxon>
        <taxon>Dikarya</taxon>
        <taxon>Ascomycota</taxon>
        <taxon>Pezizomycotina</taxon>
        <taxon>Eurotiomycetes</taxon>
        <taxon>Eurotiomycetidae</taxon>
        <taxon>Onygenales</taxon>
        <taxon>Ajellomycetaceae</taxon>
        <taxon>Histoplasma</taxon>
    </lineage>
</organism>
<dbReference type="VEuPathDB" id="FungiDB:I7I52_10907"/>
<proteinExistence type="predicted"/>
<accession>A0A8H7YXE0</accession>
<evidence type="ECO:0000313" key="1">
    <source>
        <dbReference type="EMBL" id="KAG5300325.1"/>
    </source>
</evidence>
<gene>
    <name evidence="1" type="ORF">I7I52_10907</name>
</gene>
<name>A0A8H7YXE0_AJECA</name>
<dbReference type="EMBL" id="JAEVHI010000002">
    <property type="protein sequence ID" value="KAG5300325.1"/>
    <property type="molecule type" value="Genomic_DNA"/>
</dbReference>
<dbReference type="Proteomes" id="UP000670092">
    <property type="component" value="Unassembled WGS sequence"/>
</dbReference>
<sequence>MVSNWDVMPAQVDSKHLRQVAALDSIPGFWTCYGLPGSGSVLYRVTGLEEIMADLETATHRSRQKWIRGLFRGICMSFYFGDEARNPTVASFHYSCPAPHPYVVLHT</sequence>
<comment type="caution">
    <text evidence="1">The sequence shown here is derived from an EMBL/GenBank/DDBJ whole genome shotgun (WGS) entry which is preliminary data.</text>
</comment>
<protein>
    <submittedName>
        <fullName evidence="1">Uncharacterized protein</fullName>
    </submittedName>
</protein>
<evidence type="ECO:0000313" key="2">
    <source>
        <dbReference type="Proteomes" id="UP000670092"/>
    </source>
</evidence>